<name>A0A3D0WB09_9SPHN</name>
<evidence type="ECO:0000313" key="2">
    <source>
        <dbReference type="EMBL" id="HCB75937.1"/>
    </source>
</evidence>
<dbReference type="Proteomes" id="UP000262699">
    <property type="component" value="Unassembled WGS sequence"/>
</dbReference>
<feature type="region of interest" description="Disordered" evidence="1">
    <location>
        <begin position="1"/>
        <end position="32"/>
    </location>
</feature>
<comment type="caution">
    <text evidence="2">The sequence shown here is derived from an EMBL/GenBank/DDBJ whole genome shotgun (WGS) entry which is preliminary data.</text>
</comment>
<evidence type="ECO:0000256" key="1">
    <source>
        <dbReference type="SAM" id="MobiDB-lite"/>
    </source>
</evidence>
<proteinExistence type="predicted"/>
<sequence length="75" mass="8625">MKRQHQRHSVEPWLDGGVFQGSDKPLQPSASRSSRNIIIAILLAVARYKGRGISFRIARVMSCLRERATRHSEYF</sequence>
<dbReference type="AlphaFoldDB" id="A0A3D0WB09"/>
<reference evidence="2 3" key="1">
    <citation type="journal article" date="2018" name="Nat. Biotechnol.">
        <title>A standardized bacterial taxonomy based on genome phylogeny substantially revises the tree of life.</title>
        <authorList>
            <person name="Parks D.H."/>
            <person name="Chuvochina M."/>
            <person name="Waite D.W."/>
            <person name="Rinke C."/>
            <person name="Skarshewski A."/>
            <person name="Chaumeil P.A."/>
            <person name="Hugenholtz P."/>
        </authorList>
    </citation>
    <scope>NUCLEOTIDE SEQUENCE [LARGE SCALE GENOMIC DNA]</scope>
    <source>
        <strain evidence="2">UBA9015</strain>
    </source>
</reference>
<gene>
    <name evidence="2" type="ORF">DEP91_07145</name>
</gene>
<evidence type="ECO:0000313" key="3">
    <source>
        <dbReference type="Proteomes" id="UP000262699"/>
    </source>
</evidence>
<organism evidence="2 3">
    <name type="scientific">Sphingomonas bacterium</name>
    <dbReference type="NCBI Taxonomy" id="1895847"/>
    <lineage>
        <taxon>Bacteria</taxon>
        <taxon>Pseudomonadati</taxon>
        <taxon>Pseudomonadota</taxon>
        <taxon>Alphaproteobacteria</taxon>
        <taxon>Sphingomonadales</taxon>
        <taxon>Sphingomonadaceae</taxon>
        <taxon>Sphingomonas</taxon>
    </lineage>
</organism>
<accession>A0A3D0WB09</accession>
<protein>
    <submittedName>
        <fullName evidence="2">Uncharacterized protein</fullName>
    </submittedName>
</protein>
<dbReference type="EMBL" id="DOYJ01000202">
    <property type="protein sequence ID" value="HCB75937.1"/>
    <property type="molecule type" value="Genomic_DNA"/>
</dbReference>